<evidence type="ECO:0000313" key="2">
    <source>
        <dbReference type="EMBL" id="VBB42772.1"/>
    </source>
</evidence>
<dbReference type="InterPro" id="IPR003959">
    <property type="entry name" value="ATPase_AAA_core"/>
</dbReference>
<dbReference type="InterPro" id="IPR050764">
    <property type="entry name" value="CbbQ/NirQ/NorQ/GpvN"/>
</dbReference>
<evidence type="ECO:0000259" key="1">
    <source>
        <dbReference type="SMART" id="SM00382"/>
    </source>
</evidence>
<dbReference type="InterPro" id="IPR027417">
    <property type="entry name" value="P-loop_NTPase"/>
</dbReference>
<dbReference type="SMART" id="SM00382">
    <property type="entry name" value="AAA"/>
    <property type="match status" value="1"/>
</dbReference>
<dbReference type="GO" id="GO:0016887">
    <property type="term" value="F:ATP hydrolysis activity"/>
    <property type="evidence" value="ECO:0007669"/>
    <property type="project" value="InterPro"/>
</dbReference>
<organism evidence="2">
    <name type="scientific">Uncultured Desulfatiglans sp</name>
    <dbReference type="NCBI Taxonomy" id="1748965"/>
    <lineage>
        <taxon>Bacteria</taxon>
        <taxon>Pseudomonadati</taxon>
        <taxon>Thermodesulfobacteriota</taxon>
        <taxon>Desulfobacteria</taxon>
        <taxon>Desulfatiglandales</taxon>
        <taxon>Desulfatiglandaceae</taxon>
        <taxon>Desulfatiglans</taxon>
        <taxon>environmental samples</taxon>
    </lineage>
</organism>
<dbReference type="PANTHER" id="PTHR42759">
    <property type="entry name" value="MOXR FAMILY PROTEIN"/>
    <property type="match status" value="1"/>
</dbReference>
<proteinExistence type="predicted"/>
<dbReference type="AlphaFoldDB" id="A0A653A524"/>
<dbReference type="CDD" id="cd00009">
    <property type="entry name" value="AAA"/>
    <property type="match status" value="1"/>
</dbReference>
<protein>
    <submittedName>
        <fullName evidence="2">ATPase, AAA family</fullName>
    </submittedName>
</protein>
<name>A0A653A524_UNCDX</name>
<dbReference type="Pfam" id="PF00004">
    <property type="entry name" value="AAA"/>
    <property type="match status" value="1"/>
</dbReference>
<dbReference type="GO" id="GO:0005524">
    <property type="term" value="F:ATP binding"/>
    <property type="evidence" value="ECO:0007669"/>
    <property type="project" value="InterPro"/>
</dbReference>
<dbReference type="SUPFAM" id="SSF52540">
    <property type="entry name" value="P-loop containing nucleoside triphosphate hydrolases"/>
    <property type="match status" value="1"/>
</dbReference>
<dbReference type="Gene3D" id="3.40.50.300">
    <property type="entry name" value="P-loop containing nucleotide triphosphate hydrolases"/>
    <property type="match status" value="1"/>
</dbReference>
<accession>A0A653A524</accession>
<gene>
    <name evidence="2" type="ORF">TRIP_B220020</name>
</gene>
<sequence length="290" mass="32551">MSKVPSPSAAGSDGCVFTGASKYVLDEELANIVNISMALEMPLLLKGEPGTGKTMLAHAIAESLNMRLIVLNVKSSMKLIEALYQYDTLTRLNDSRFGDSQRDVSSIEEYIKMGKIGQAFAADQKVVLLIDEIDKADTDFQDDMLDVLDQMEFDIIEIDKTVKAKNRPVIIITSNAKKDLSDPFLGRCNFHHIAFPEPDMMQRIISVHFPDISRELLDHAVRAFYQLRGIRGTEKKPATRELINWIRALKSDPEFNVKDLVKGELPYLGVLFKKSPDFALARSAVSRMRI</sequence>
<feature type="domain" description="AAA+ ATPase" evidence="1">
    <location>
        <begin position="39"/>
        <end position="199"/>
    </location>
</feature>
<dbReference type="EMBL" id="UPXX01000015">
    <property type="protein sequence ID" value="VBB42772.1"/>
    <property type="molecule type" value="Genomic_DNA"/>
</dbReference>
<reference evidence="2" key="1">
    <citation type="submission" date="2018-07" db="EMBL/GenBank/DDBJ databases">
        <authorList>
            <consortium name="Genoscope - CEA"/>
            <person name="William W."/>
        </authorList>
    </citation>
    <scope>NUCLEOTIDE SEQUENCE</scope>
    <source>
        <strain evidence="2">IK1</strain>
    </source>
</reference>
<dbReference type="PANTHER" id="PTHR42759:SF1">
    <property type="entry name" value="MAGNESIUM-CHELATASE SUBUNIT CHLD"/>
    <property type="match status" value="1"/>
</dbReference>
<dbReference type="InterPro" id="IPR003593">
    <property type="entry name" value="AAA+_ATPase"/>
</dbReference>